<evidence type="ECO:0000313" key="3">
    <source>
        <dbReference type="Proteomes" id="UP001151760"/>
    </source>
</evidence>
<reference evidence="2" key="1">
    <citation type="journal article" date="2022" name="Int. J. Mol. Sci.">
        <title>Draft Genome of Tanacetum Coccineum: Genomic Comparison of Closely Related Tanacetum-Family Plants.</title>
        <authorList>
            <person name="Yamashiro T."/>
            <person name="Shiraishi A."/>
            <person name="Nakayama K."/>
            <person name="Satake H."/>
        </authorList>
    </citation>
    <scope>NUCLEOTIDE SEQUENCE</scope>
</reference>
<keyword evidence="3" id="KW-1185">Reference proteome</keyword>
<keyword evidence="2" id="KW-0808">Transferase</keyword>
<reference evidence="2" key="2">
    <citation type="submission" date="2022-01" db="EMBL/GenBank/DDBJ databases">
        <authorList>
            <person name="Yamashiro T."/>
            <person name="Shiraishi A."/>
            <person name="Satake H."/>
            <person name="Nakayama K."/>
        </authorList>
    </citation>
    <scope>NUCLEOTIDE SEQUENCE</scope>
</reference>
<dbReference type="PANTHER" id="PTHR31286">
    <property type="entry name" value="GLYCINE-RICH CELL WALL STRUCTURAL PROTEIN 1.8-LIKE"/>
    <property type="match status" value="1"/>
</dbReference>
<feature type="compositionally biased region" description="Polar residues" evidence="1">
    <location>
        <begin position="283"/>
        <end position="303"/>
    </location>
</feature>
<evidence type="ECO:0000256" key="1">
    <source>
        <dbReference type="SAM" id="MobiDB-lite"/>
    </source>
</evidence>
<sequence>MKLVKFFNVANQKSLKVKVKPLMVQKWDPSIGLNKTEPTKIPVWVKLSDLPMEAWTTKGISGVSSSIGRPLIMDSMTAYVCKNDDGITEYTRVLVEIEASKGFKEKIELQYRDKNMSVKGSKTVKVTYDWKPPVCSHCLVFGHDHKECKVRARTVKEIATEKVNVDKQVEDKKEDKFTQNNERRFVGNIRINRLGKTNYNRTNYMPGEGYRRFTGPIRVKMWSKKVNNEEGNNASKNKGQGTEKDGSVKANKSQDSKKVNNEEGNNASKNKGQGTEKDGSVKANKSQDVSSRNKDPQTSNNSFCILRDLDDGNIQGMNMLKDKIIVDKYLNIKMQPSLSVTKNWSKEMKNYFQRSWEAGREKERNKRLDDMEGFVEDIEDAYEDEGIVAKSLVAGELKGWNRDEVNVLVVHSTRQMVLCLIENIQNHEKLYCSFIYAANSGMERRSLWNELQLAKCITNGVPWVIMRDFNVTLKLEEHSAGSFVTSSDMQEFIDCVNLIKIEDVCMTGLYYTWIKSPSNPSTSILKKLDRIMANEDFMKKKPFKFANFVADKKEFKDLVVNHWIEDVEGFYMFKVSKKLKMLKKHIKKLQWKNRDKEIVVATLEEFNEALNDEEKFISQKAKVDWLSEGDRNSAYFHKVVKGRRNRNRILNIINDVGESVEGPKIANEFVKHYEKFLGQATPVHHLDSLGNIFTNILSNDEAEVMVRDVTDH</sequence>
<accession>A0ABQ5IUR4</accession>
<dbReference type="EMBL" id="BQNB010021204">
    <property type="protein sequence ID" value="GJU03987.1"/>
    <property type="molecule type" value="Genomic_DNA"/>
</dbReference>
<dbReference type="InterPro" id="IPR036691">
    <property type="entry name" value="Endo/exonu/phosph_ase_sf"/>
</dbReference>
<gene>
    <name evidence="2" type="ORF">Tco_1114325</name>
</gene>
<dbReference type="InterPro" id="IPR040256">
    <property type="entry name" value="At4g02000-like"/>
</dbReference>
<comment type="caution">
    <text evidence="2">The sequence shown here is derived from an EMBL/GenBank/DDBJ whole genome shotgun (WGS) entry which is preliminary data.</text>
</comment>
<dbReference type="GO" id="GO:0003964">
    <property type="term" value="F:RNA-directed DNA polymerase activity"/>
    <property type="evidence" value="ECO:0007669"/>
    <property type="project" value="UniProtKB-KW"/>
</dbReference>
<feature type="compositionally biased region" description="Polar residues" evidence="1">
    <location>
        <begin position="229"/>
        <end position="240"/>
    </location>
</feature>
<feature type="compositionally biased region" description="Basic and acidic residues" evidence="1">
    <location>
        <begin position="241"/>
        <end position="261"/>
    </location>
</feature>
<keyword evidence="2" id="KW-0548">Nucleotidyltransferase</keyword>
<organism evidence="2 3">
    <name type="scientific">Tanacetum coccineum</name>
    <dbReference type="NCBI Taxonomy" id="301880"/>
    <lineage>
        <taxon>Eukaryota</taxon>
        <taxon>Viridiplantae</taxon>
        <taxon>Streptophyta</taxon>
        <taxon>Embryophyta</taxon>
        <taxon>Tracheophyta</taxon>
        <taxon>Spermatophyta</taxon>
        <taxon>Magnoliopsida</taxon>
        <taxon>eudicotyledons</taxon>
        <taxon>Gunneridae</taxon>
        <taxon>Pentapetalae</taxon>
        <taxon>asterids</taxon>
        <taxon>campanulids</taxon>
        <taxon>Asterales</taxon>
        <taxon>Asteraceae</taxon>
        <taxon>Asteroideae</taxon>
        <taxon>Anthemideae</taxon>
        <taxon>Anthemidinae</taxon>
        <taxon>Tanacetum</taxon>
    </lineage>
</organism>
<evidence type="ECO:0000313" key="2">
    <source>
        <dbReference type="EMBL" id="GJU03987.1"/>
    </source>
</evidence>
<name>A0ABQ5IUR4_9ASTR</name>
<protein>
    <submittedName>
        <fullName evidence="2">RNA-directed DNA polymerase, eukaryota, reverse transcriptase zinc-binding domain protein</fullName>
    </submittedName>
</protein>
<dbReference type="SUPFAM" id="SSF56219">
    <property type="entry name" value="DNase I-like"/>
    <property type="match status" value="1"/>
</dbReference>
<feature type="compositionally biased region" description="Polar residues" evidence="1">
    <location>
        <begin position="262"/>
        <end position="273"/>
    </location>
</feature>
<dbReference type="PANTHER" id="PTHR31286:SF99">
    <property type="entry name" value="DUF4283 DOMAIN-CONTAINING PROTEIN"/>
    <property type="match status" value="1"/>
</dbReference>
<feature type="region of interest" description="Disordered" evidence="1">
    <location>
        <begin position="225"/>
        <end position="304"/>
    </location>
</feature>
<dbReference type="Proteomes" id="UP001151760">
    <property type="component" value="Unassembled WGS sequence"/>
</dbReference>
<proteinExistence type="predicted"/>
<keyword evidence="2" id="KW-0695">RNA-directed DNA polymerase</keyword>